<evidence type="ECO:0000313" key="1">
    <source>
        <dbReference type="EMBL" id="JAD65107.1"/>
    </source>
</evidence>
<protein>
    <submittedName>
        <fullName evidence="1">Uncharacterized protein</fullName>
    </submittedName>
</protein>
<accession>A0A0A9C0U0</accession>
<name>A0A0A9C0U0_ARUDO</name>
<dbReference type="EMBL" id="GBRH01232788">
    <property type="protein sequence ID" value="JAD65107.1"/>
    <property type="molecule type" value="Transcribed_RNA"/>
</dbReference>
<dbReference type="AlphaFoldDB" id="A0A0A9C0U0"/>
<reference evidence="1" key="2">
    <citation type="journal article" date="2015" name="Data Brief">
        <title>Shoot transcriptome of the giant reed, Arundo donax.</title>
        <authorList>
            <person name="Barrero R.A."/>
            <person name="Guerrero F.D."/>
            <person name="Moolhuijzen P."/>
            <person name="Goolsby J.A."/>
            <person name="Tidwell J."/>
            <person name="Bellgard S.E."/>
            <person name="Bellgard M.I."/>
        </authorList>
    </citation>
    <scope>NUCLEOTIDE SEQUENCE</scope>
    <source>
        <tissue evidence="1">Shoot tissue taken approximately 20 cm above the soil surface</tissue>
    </source>
</reference>
<organism evidence="1">
    <name type="scientific">Arundo donax</name>
    <name type="common">Giant reed</name>
    <name type="synonym">Donax arundinaceus</name>
    <dbReference type="NCBI Taxonomy" id="35708"/>
    <lineage>
        <taxon>Eukaryota</taxon>
        <taxon>Viridiplantae</taxon>
        <taxon>Streptophyta</taxon>
        <taxon>Embryophyta</taxon>
        <taxon>Tracheophyta</taxon>
        <taxon>Spermatophyta</taxon>
        <taxon>Magnoliopsida</taxon>
        <taxon>Liliopsida</taxon>
        <taxon>Poales</taxon>
        <taxon>Poaceae</taxon>
        <taxon>PACMAD clade</taxon>
        <taxon>Arundinoideae</taxon>
        <taxon>Arundineae</taxon>
        <taxon>Arundo</taxon>
    </lineage>
</organism>
<proteinExistence type="predicted"/>
<sequence length="19" mass="2128">MTKSSKSESTDSRSLIQSR</sequence>
<reference evidence="1" key="1">
    <citation type="submission" date="2014-09" db="EMBL/GenBank/DDBJ databases">
        <authorList>
            <person name="Magalhaes I.L.F."/>
            <person name="Oliveira U."/>
            <person name="Santos F.R."/>
            <person name="Vidigal T.H.D.A."/>
            <person name="Brescovit A.D."/>
            <person name="Santos A.J."/>
        </authorList>
    </citation>
    <scope>NUCLEOTIDE SEQUENCE</scope>
    <source>
        <tissue evidence="1">Shoot tissue taken approximately 20 cm above the soil surface</tissue>
    </source>
</reference>